<keyword evidence="1" id="KW-0732">Signal</keyword>
<dbReference type="EMBL" id="MN159197">
    <property type="protein sequence ID" value="QED21355.1"/>
    <property type="molecule type" value="mRNA"/>
</dbReference>
<reference evidence="2" key="2">
    <citation type="submission" date="2019-07" db="EMBL/GenBank/DDBJ databases">
        <authorList>
            <person name="Chieu H.D."/>
            <person name="Cummins S.F."/>
            <person name="Elizur A."/>
        </authorList>
    </citation>
    <scope>NUCLEOTIDE SEQUENCE</scope>
    <source>
        <strain evidence="2">A</strain>
    </source>
</reference>
<feature type="signal peptide" evidence="1">
    <location>
        <begin position="1"/>
        <end position="24"/>
    </location>
</feature>
<protein>
    <submittedName>
        <fullName evidence="2">Neuropeptide 40</fullName>
    </submittedName>
</protein>
<keyword evidence="2" id="KW-0527">Neuropeptide</keyword>
<dbReference type="GO" id="GO:0007218">
    <property type="term" value="P:neuropeptide signaling pathway"/>
    <property type="evidence" value="ECO:0007669"/>
    <property type="project" value="UniProtKB-KW"/>
</dbReference>
<name>A0A5B8XBS9_HOLLE</name>
<organism evidence="2">
    <name type="scientific">Holothuria leucospilota</name>
    <name type="common">Black long sea cucumber</name>
    <name type="synonym">Mertensiothuria leucospilota</name>
    <dbReference type="NCBI Taxonomy" id="206669"/>
    <lineage>
        <taxon>Eukaryota</taxon>
        <taxon>Metazoa</taxon>
        <taxon>Echinodermata</taxon>
        <taxon>Eleutherozoa</taxon>
        <taxon>Echinozoa</taxon>
        <taxon>Holothuroidea</taxon>
        <taxon>Aspidochirotacea</taxon>
        <taxon>Aspidochirotida</taxon>
        <taxon>Holothuriidae</taxon>
        <taxon>Holothuria</taxon>
    </lineage>
</organism>
<dbReference type="AlphaFoldDB" id="A0A5B8XBS9"/>
<evidence type="ECO:0000256" key="1">
    <source>
        <dbReference type="SAM" id="SignalP"/>
    </source>
</evidence>
<feature type="chain" id="PRO_5022981060" evidence="1">
    <location>
        <begin position="25"/>
        <end position="113"/>
    </location>
</feature>
<accession>A0A5B8XBS9</accession>
<sequence>MKNLCTAVMAALTIVLLLVMVTEAAPVDENQELLERIARSALDDPSKRDALNDLFYEYLLELQQQQEAEDPIYAKKRLSGLPGLDSLSMISKARHGKGFKVLGRRRRSLYDLE</sequence>
<evidence type="ECO:0000313" key="2">
    <source>
        <dbReference type="EMBL" id="QED21355.1"/>
    </source>
</evidence>
<reference evidence="2" key="1">
    <citation type="journal article" date="2019" name="Gen. Comp. Endocrinol.">
        <title>Identification of neuropeptides in sea cucumber Holothuria leucospilota.</title>
        <authorList>
            <person name="Dinh Chieu H."/>
            <person name="Suwansa-Ard S."/>
            <person name="Wang T."/>
            <person name="Elizur A."/>
            <person name="Cummins S.F."/>
        </authorList>
    </citation>
    <scope>NUCLEOTIDE SEQUENCE</scope>
    <source>
        <strain evidence="2">A</strain>
    </source>
</reference>
<proteinExistence type="evidence at transcript level"/>